<name>A0A086CHR5_9CHRO</name>
<accession>A0A086CHR5</accession>
<dbReference type="InterPro" id="IPR012340">
    <property type="entry name" value="NA-bd_OB-fold"/>
</dbReference>
<protein>
    <submittedName>
        <fullName evidence="2">Exoribonuclease R</fullName>
    </submittedName>
</protein>
<evidence type="ECO:0000313" key="3">
    <source>
        <dbReference type="Proteomes" id="UP000028922"/>
    </source>
</evidence>
<dbReference type="PANTHER" id="PTHR23355:SF55">
    <property type="entry name" value="RIBONUCLEASE II_R DOMAIN-CONTAINING PROTEIN"/>
    <property type="match status" value="1"/>
</dbReference>
<dbReference type="Proteomes" id="UP000028922">
    <property type="component" value="Unassembled WGS sequence"/>
</dbReference>
<dbReference type="SUPFAM" id="SSF50249">
    <property type="entry name" value="Nucleic acid-binding proteins"/>
    <property type="match status" value="1"/>
</dbReference>
<organism evidence="2 3">
    <name type="scientific">Candidatus Atelocyanobacterium thalassa isolate SIO64986</name>
    <dbReference type="NCBI Taxonomy" id="1527444"/>
    <lineage>
        <taxon>Bacteria</taxon>
        <taxon>Bacillati</taxon>
        <taxon>Cyanobacteriota</taxon>
        <taxon>Cyanophyceae</taxon>
        <taxon>Oscillatoriophycideae</taxon>
        <taxon>Chroococcales</taxon>
        <taxon>Aphanothecaceae</taxon>
        <taxon>Candidatus Atelocyanobacterium</taxon>
        <taxon>Candidatus Atelocyanobacterium thalassae</taxon>
    </lineage>
</organism>
<comment type="caution">
    <text evidence="2">The sequence shown here is derived from an EMBL/GenBank/DDBJ whole genome shotgun (WGS) entry which is preliminary data.</text>
</comment>
<dbReference type="STRING" id="1527444.ucyna2_00353"/>
<dbReference type="Pfam" id="PF00773">
    <property type="entry name" value="RNB"/>
    <property type="match status" value="1"/>
</dbReference>
<sequence length="623" mass="71813">MTLSSVNYCELQKLLVESSIIKEREAVLGFTIDSKTSKDLDDAIWIEPYQSGAIISVHISDVTALIPERSELEKKALKQIETNYLALSTNSLFPNELSDNKLSLLEGRPRLTITIKITLDKVANIESTQLLSTSLISMKKFSYAAADKTVEDISQPLCQILRYCELWAQKLAKKRKDIGAFGQSIIEGISLDEEGRLVETSIYRSQRIIQEFMVLANTAVANLAEQHKLPILYRNHTCSTIAPKNKLLVETLVALGLPTLIRQKLKNWLNSASYSPIVISHFALCVPAYTHFTSPIRRIADYLNHKILKAMFIKQRENPYLFEELEKIAQYINKEHLKIKEKRTQYFQIEHLEKVTSILNDQNKISLLSDREFSQILKDSFKISKLDKIAMEAKHRLKQRMLKPCDLYYLTFGKYQNLKNEKLMKNELLYYFKEQIVLATQTLQIASTILQKDVNYIEKLTPSGQFVFRTVFEDKTVQKASIASNKQEAKHKSNLFWIEGKLEEALYSPTTIDLNTIKKNNMSRVKFTAKSKINLIKISVNAIDNSITYIHTVLKYIKVKKPMYMYSKVGLKWECYCYFQWINNINIVTTSIAKTKKEGKANTSIKLMIHLENYFFVTKNNAV</sequence>
<dbReference type="GO" id="GO:0000175">
    <property type="term" value="F:3'-5'-RNA exonuclease activity"/>
    <property type="evidence" value="ECO:0007669"/>
    <property type="project" value="TreeGrafter"/>
</dbReference>
<dbReference type="GO" id="GO:0003723">
    <property type="term" value="F:RNA binding"/>
    <property type="evidence" value="ECO:0007669"/>
    <property type="project" value="InterPro"/>
</dbReference>
<dbReference type="GO" id="GO:0006402">
    <property type="term" value="P:mRNA catabolic process"/>
    <property type="evidence" value="ECO:0007669"/>
    <property type="project" value="TreeGrafter"/>
</dbReference>
<dbReference type="InterPro" id="IPR050180">
    <property type="entry name" value="RNR_Ribonuclease"/>
</dbReference>
<dbReference type="AlphaFoldDB" id="A0A086CHR5"/>
<dbReference type="eggNOG" id="COG0557">
    <property type="taxonomic scope" value="Bacteria"/>
</dbReference>
<evidence type="ECO:0000259" key="1">
    <source>
        <dbReference type="SMART" id="SM00955"/>
    </source>
</evidence>
<dbReference type="InterPro" id="IPR001900">
    <property type="entry name" value="RNase_II/R"/>
</dbReference>
<dbReference type="PATRIC" id="fig|1527444.3.peg.339"/>
<dbReference type="SMART" id="SM00955">
    <property type="entry name" value="RNB"/>
    <property type="match status" value="1"/>
</dbReference>
<evidence type="ECO:0000313" key="2">
    <source>
        <dbReference type="EMBL" id="KFF41729.1"/>
    </source>
</evidence>
<dbReference type="EMBL" id="JPSP01000003">
    <property type="protein sequence ID" value="KFF41729.1"/>
    <property type="molecule type" value="Genomic_DNA"/>
</dbReference>
<dbReference type="PANTHER" id="PTHR23355">
    <property type="entry name" value="RIBONUCLEASE"/>
    <property type="match status" value="1"/>
</dbReference>
<dbReference type="GO" id="GO:0000932">
    <property type="term" value="C:P-body"/>
    <property type="evidence" value="ECO:0007669"/>
    <property type="project" value="TreeGrafter"/>
</dbReference>
<proteinExistence type="predicted"/>
<reference evidence="2 3" key="1">
    <citation type="submission" date="2014-08" db="EMBL/GenBank/DDBJ databases">
        <title>Comparative genomics reveals surprising divergence of two closely related strains of uncultivated UCYN-A cyanobacteria.</title>
        <authorList>
            <person name="Bombar D."/>
            <person name="Heller P."/>
            <person name="Sanchez-Baracaldo P."/>
            <person name="Carter B.J."/>
            <person name="Zert J.P."/>
        </authorList>
    </citation>
    <scope>NUCLEOTIDE SEQUENCE [LARGE SCALE GENOMIC DNA]</scope>
</reference>
<gene>
    <name evidence="2" type="ORF">ucyna2_00353</name>
</gene>
<feature type="domain" description="RNB" evidence="1">
    <location>
        <begin position="21"/>
        <end position="314"/>
    </location>
</feature>